<proteinExistence type="inferred from homology"/>
<reference evidence="4" key="2">
    <citation type="submission" date="2014-06" db="EMBL/GenBank/DDBJ databases">
        <title>The complete genome of Blastobotrys (Arxula) adeninivorans LS3 - a yeast of biotechnological interest.</title>
        <authorList>
            <person name="Kunze G."/>
            <person name="Gaillardin C."/>
            <person name="Czernicka M."/>
            <person name="Durrens P."/>
            <person name="Martin T."/>
            <person name="Boer E."/>
            <person name="Gabaldon T."/>
            <person name="Cruz J."/>
            <person name="Talla E."/>
            <person name="Marck C."/>
            <person name="Goffeau A."/>
            <person name="Barbe V."/>
            <person name="Baret P."/>
            <person name="Baronian K."/>
            <person name="Beier S."/>
            <person name="Bleykasten C."/>
            <person name="Bode R."/>
            <person name="Casaregola S."/>
            <person name="Despons L."/>
            <person name="Fairhead C."/>
            <person name="Giersberg M."/>
            <person name="Gierski P."/>
            <person name="Hahnel U."/>
            <person name="Hartmann A."/>
            <person name="Jankowska D."/>
            <person name="Jubin C."/>
            <person name="Jung P."/>
            <person name="Lafontaine I."/>
            <person name="Leh-Louis V."/>
            <person name="Lemaire M."/>
            <person name="Marcet-Houben M."/>
            <person name="Mascher M."/>
            <person name="Morel G."/>
            <person name="Richard G.-F."/>
            <person name="Riechen J."/>
            <person name="Sacerdot C."/>
            <person name="Sarkar A."/>
            <person name="Savel G."/>
            <person name="Schacherer J."/>
            <person name="Sherman D."/>
            <person name="Straub M.-L."/>
            <person name="Stein N."/>
            <person name="Thierry A."/>
            <person name="Trautwein-Schult A."/>
            <person name="Westhof E."/>
            <person name="Worch S."/>
            <person name="Dujon B."/>
            <person name="Souciet J.-L."/>
            <person name="Wincker P."/>
            <person name="Scholz U."/>
            <person name="Neuveglise N."/>
        </authorList>
    </citation>
    <scope>NUCLEOTIDE SEQUENCE</scope>
    <source>
        <strain evidence="4">LS3</strain>
    </source>
</reference>
<dbReference type="SUPFAM" id="SSF143113">
    <property type="entry name" value="NAP-like"/>
    <property type="match status" value="1"/>
</dbReference>
<dbReference type="AlphaFoldDB" id="A0A060T6V1"/>
<reference evidence="4" key="1">
    <citation type="submission" date="2014-02" db="EMBL/GenBank/DDBJ databases">
        <authorList>
            <person name="Genoscope - CEA"/>
        </authorList>
    </citation>
    <scope>NUCLEOTIDE SEQUENCE</scope>
    <source>
        <strain evidence="4">LS3</strain>
    </source>
</reference>
<dbReference type="EMBL" id="HG937692">
    <property type="protein sequence ID" value="CDP36845.1"/>
    <property type="molecule type" value="Genomic_DNA"/>
</dbReference>
<gene>
    <name evidence="4" type="ORF">GNLVRS02_ARAD1B22330g</name>
</gene>
<protein>
    <submittedName>
        <fullName evidence="4">ARAD1B22330p</fullName>
    </submittedName>
</protein>
<feature type="compositionally biased region" description="Acidic residues" evidence="3">
    <location>
        <begin position="215"/>
        <end position="240"/>
    </location>
</feature>
<sequence>MSDTEKTEQAKTAEELEIPKEVYEDLANVMEQQADVEYEISKFSHEKLKDVFAKRRELVKKIPTFWFTVLQTSPDLAEFITVEDAELLDNLSDLHVEWDNDNHRNFSITFSFRENGFLEDSSLTLKKDFECKDLGQGQYKYVSKPTDIKWKKGMDLTKNKDGEAASDYDTFFNFFSFTGEGPGDFQQGENMALTITEELYPHALKFFVEANTMSDDDDIEGEYDIEEEDDDDVEEEEEDGKEAPPKKKAKTEEEK</sequence>
<evidence type="ECO:0000256" key="3">
    <source>
        <dbReference type="SAM" id="MobiDB-lite"/>
    </source>
</evidence>
<accession>A0A060T6V1</accession>
<evidence type="ECO:0000256" key="2">
    <source>
        <dbReference type="RuleBase" id="RU003876"/>
    </source>
</evidence>
<dbReference type="PANTHER" id="PTHR11875">
    <property type="entry name" value="TESTIS-SPECIFIC Y-ENCODED PROTEIN"/>
    <property type="match status" value="1"/>
</dbReference>
<dbReference type="GO" id="GO:0006334">
    <property type="term" value="P:nucleosome assembly"/>
    <property type="evidence" value="ECO:0007669"/>
    <property type="project" value="InterPro"/>
</dbReference>
<feature type="region of interest" description="Disordered" evidence="3">
    <location>
        <begin position="215"/>
        <end position="255"/>
    </location>
</feature>
<evidence type="ECO:0000313" key="4">
    <source>
        <dbReference type="EMBL" id="CDP36845.1"/>
    </source>
</evidence>
<dbReference type="InterPro" id="IPR037231">
    <property type="entry name" value="NAP-like_sf"/>
</dbReference>
<evidence type="ECO:0000256" key="1">
    <source>
        <dbReference type="ARBA" id="ARBA00009947"/>
    </source>
</evidence>
<dbReference type="Gene3D" id="3.30.1120.90">
    <property type="entry name" value="Nucleosome assembly protein"/>
    <property type="match status" value="1"/>
</dbReference>
<dbReference type="InterPro" id="IPR002164">
    <property type="entry name" value="NAP_family"/>
</dbReference>
<dbReference type="Pfam" id="PF00956">
    <property type="entry name" value="NAP"/>
    <property type="match status" value="1"/>
</dbReference>
<name>A0A060T6V1_BLAAD</name>
<feature type="compositionally biased region" description="Basic and acidic residues" evidence="3">
    <location>
        <begin position="241"/>
        <end position="255"/>
    </location>
</feature>
<comment type="similarity">
    <text evidence="1 2">Belongs to the nucleosome assembly protein (NAP) family.</text>
</comment>
<dbReference type="PhylomeDB" id="A0A060T6V1"/>
<organism evidence="4">
    <name type="scientific">Blastobotrys adeninivorans</name>
    <name type="common">Yeast</name>
    <name type="synonym">Arxula adeninivorans</name>
    <dbReference type="NCBI Taxonomy" id="409370"/>
    <lineage>
        <taxon>Eukaryota</taxon>
        <taxon>Fungi</taxon>
        <taxon>Dikarya</taxon>
        <taxon>Ascomycota</taxon>
        <taxon>Saccharomycotina</taxon>
        <taxon>Dipodascomycetes</taxon>
        <taxon>Dipodascales</taxon>
        <taxon>Trichomonascaceae</taxon>
        <taxon>Blastobotrys</taxon>
    </lineage>
</organism>
<dbReference type="GO" id="GO:0005634">
    <property type="term" value="C:nucleus"/>
    <property type="evidence" value="ECO:0007669"/>
    <property type="project" value="InterPro"/>
</dbReference>